<feature type="non-terminal residue" evidence="2">
    <location>
        <position position="101"/>
    </location>
</feature>
<dbReference type="AlphaFoldDB" id="A0A8T1SI02"/>
<organism evidence="2 3">
    <name type="scientific">Chelydra serpentina</name>
    <name type="common">Snapping turtle</name>
    <name type="synonym">Testudo serpentina</name>
    <dbReference type="NCBI Taxonomy" id="8475"/>
    <lineage>
        <taxon>Eukaryota</taxon>
        <taxon>Metazoa</taxon>
        <taxon>Chordata</taxon>
        <taxon>Craniata</taxon>
        <taxon>Vertebrata</taxon>
        <taxon>Euteleostomi</taxon>
        <taxon>Archelosauria</taxon>
        <taxon>Testudinata</taxon>
        <taxon>Testudines</taxon>
        <taxon>Cryptodira</taxon>
        <taxon>Durocryptodira</taxon>
        <taxon>Americhelydia</taxon>
        <taxon>Chelydroidea</taxon>
        <taxon>Chelydridae</taxon>
        <taxon>Chelydra</taxon>
    </lineage>
</organism>
<dbReference type="OrthoDB" id="247542at2759"/>
<dbReference type="EMBL" id="JAHGAV010000211">
    <property type="protein sequence ID" value="KAG6928571.1"/>
    <property type="molecule type" value="Genomic_DNA"/>
</dbReference>
<dbReference type="InterPro" id="IPR029058">
    <property type="entry name" value="AB_hydrolase_fold"/>
</dbReference>
<proteinExistence type="inferred from homology"/>
<gene>
    <name evidence="2" type="ORF">G0U57_007954</name>
</gene>
<reference evidence="2 3" key="1">
    <citation type="journal article" date="2020" name="G3 (Bethesda)">
        <title>Draft Genome of the Common Snapping Turtle, Chelydra serpentina, a Model for Phenotypic Plasticity in Reptiles.</title>
        <authorList>
            <person name="Das D."/>
            <person name="Singh S.K."/>
            <person name="Bierstedt J."/>
            <person name="Erickson A."/>
            <person name="Galli G.L.J."/>
            <person name="Crossley D.A. 2nd"/>
            <person name="Rhen T."/>
        </authorList>
    </citation>
    <scope>NUCLEOTIDE SEQUENCE [LARGE SCALE GENOMIC DNA]</scope>
    <source>
        <strain evidence="2">KW</strain>
    </source>
</reference>
<dbReference type="SUPFAM" id="SSF53474">
    <property type="entry name" value="alpha/beta-Hydrolases"/>
    <property type="match status" value="1"/>
</dbReference>
<name>A0A8T1SI02_CHESE</name>
<feature type="non-terminal residue" evidence="2">
    <location>
        <position position="1"/>
    </location>
</feature>
<sequence>RFATVLGEVLPLDRFFRGQSLRELEEVLFCQAQTWDLYWERNDPLRDVDEVAVPVLCICSQDDPMCGAPRDTLPFELFETNPYFFLALTQGGGHCGFFKDG</sequence>
<dbReference type="PANTHER" id="PTHR10794:SF93">
    <property type="entry name" value="SERINE AMINOPEPTIDASE S33 DOMAIN-CONTAINING PROTEIN"/>
    <property type="match status" value="1"/>
</dbReference>
<accession>A0A8T1SI02</accession>
<dbReference type="PANTHER" id="PTHR10794">
    <property type="entry name" value="ABHYDROLASE DOMAIN-CONTAINING PROTEIN"/>
    <property type="match status" value="1"/>
</dbReference>
<evidence type="ECO:0000256" key="1">
    <source>
        <dbReference type="ARBA" id="ARBA00010884"/>
    </source>
</evidence>
<dbReference type="GO" id="GO:0047372">
    <property type="term" value="F:monoacylglycerol lipase activity"/>
    <property type="evidence" value="ECO:0007669"/>
    <property type="project" value="TreeGrafter"/>
</dbReference>
<comment type="caution">
    <text evidence="2">The sequence shown here is derived from an EMBL/GenBank/DDBJ whole genome shotgun (WGS) entry which is preliminary data.</text>
</comment>
<dbReference type="GO" id="GO:0034338">
    <property type="term" value="F:short-chain carboxylesterase activity"/>
    <property type="evidence" value="ECO:0007669"/>
    <property type="project" value="TreeGrafter"/>
</dbReference>
<comment type="similarity">
    <text evidence="1">Belongs to the AB hydrolase superfamily. AB hydrolase 4 family.</text>
</comment>
<evidence type="ECO:0000313" key="3">
    <source>
        <dbReference type="Proteomes" id="UP000765507"/>
    </source>
</evidence>
<dbReference type="InterPro" id="IPR050960">
    <property type="entry name" value="AB_hydrolase_4_sf"/>
</dbReference>
<keyword evidence="3" id="KW-1185">Reference proteome</keyword>
<protein>
    <submittedName>
        <fullName evidence="2">Protein ABHD15-like</fullName>
    </submittedName>
</protein>
<dbReference type="Proteomes" id="UP000765507">
    <property type="component" value="Unassembled WGS sequence"/>
</dbReference>
<evidence type="ECO:0000313" key="2">
    <source>
        <dbReference type="EMBL" id="KAG6928571.1"/>
    </source>
</evidence>